<dbReference type="OrthoDB" id="1093417at2"/>
<organism evidence="2 3">
    <name type="scientific">Chishuiella changwenlii</name>
    <dbReference type="NCBI Taxonomy" id="1434701"/>
    <lineage>
        <taxon>Bacteria</taxon>
        <taxon>Pseudomonadati</taxon>
        <taxon>Bacteroidota</taxon>
        <taxon>Flavobacteriia</taxon>
        <taxon>Flavobacteriales</taxon>
        <taxon>Weeksellaceae</taxon>
        <taxon>Chishuiella</taxon>
    </lineage>
</organism>
<name>A0A1M6X8Y6_9FLAO</name>
<reference evidence="1" key="5">
    <citation type="submission" date="2024-05" db="EMBL/GenBank/DDBJ databases">
        <authorList>
            <person name="Sun Q."/>
            <person name="Zhou Y."/>
        </authorList>
    </citation>
    <scope>NUCLEOTIDE SEQUENCE</scope>
    <source>
        <strain evidence="1">CGMCC 1.12707</strain>
    </source>
</reference>
<dbReference type="EMBL" id="FRBH01000005">
    <property type="protein sequence ID" value="SHL02450.1"/>
    <property type="molecule type" value="Genomic_DNA"/>
</dbReference>
<gene>
    <name evidence="1" type="ORF">GCM10010984_17140</name>
    <name evidence="2" type="ORF">SAMN05443634_105160</name>
</gene>
<reference evidence="3" key="3">
    <citation type="submission" date="2016-11" db="EMBL/GenBank/DDBJ databases">
        <authorList>
            <person name="Varghese N."/>
            <person name="Submissions S."/>
        </authorList>
    </citation>
    <scope>NUCLEOTIDE SEQUENCE [LARGE SCALE GENOMIC DNA]</scope>
    <source>
        <strain evidence="3">DSM 27989</strain>
    </source>
</reference>
<reference evidence="1" key="1">
    <citation type="journal article" date="2014" name="Int. J. Syst. Evol. Microbiol.">
        <title>Complete genome of a new Firmicutes species belonging to the dominant human colonic microbiota ('Ruminococcus bicirculans') reveals two chromosomes and a selective capacity to utilize plant glucans.</title>
        <authorList>
            <consortium name="NISC Comparative Sequencing Program"/>
            <person name="Wegmann U."/>
            <person name="Louis P."/>
            <person name="Goesmann A."/>
            <person name="Henrissat B."/>
            <person name="Duncan S.H."/>
            <person name="Flint H.J."/>
        </authorList>
    </citation>
    <scope>NUCLEOTIDE SEQUENCE</scope>
    <source>
        <strain evidence="1">CGMCC 1.12707</strain>
    </source>
</reference>
<accession>A0A1M6X8Y6</accession>
<reference evidence="2" key="2">
    <citation type="submission" date="2016-11" db="EMBL/GenBank/DDBJ databases">
        <authorList>
            <person name="Jaros S."/>
            <person name="Januszkiewicz K."/>
            <person name="Wedrychowicz H."/>
        </authorList>
    </citation>
    <scope>NUCLEOTIDE SEQUENCE [LARGE SCALE GENOMIC DNA]</scope>
    <source>
        <strain evidence="2">DSM 27989</strain>
    </source>
</reference>
<dbReference type="RefSeq" id="WP_072931199.1">
    <property type="nucleotide sequence ID" value="NZ_BMFL01000011.1"/>
</dbReference>
<dbReference type="Proteomes" id="UP000184120">
    <property type="component" value="Unassembled WGS sequence"/>
</dbReference>
<dbReference type="Proteomes" id="UP000650994">
    <property type="component" value="Unassembled WGS sequence"/>
</dbReference>
<evidence type="ECO:0000313" key="3">
    <source>
        <dbReference type="Proteomes" id="UP000184120"/>
    </source>
</evidence>
<proteinExistence type="predicted"/>
<reference evidence="4" key="4">
    <citation type="journal article" date="2019" name="Int. J. Syst. Evol. Microbiol.">
        <title>The Global Catalogue of Microorganisms (GCM) 10K type strain sequencing project: providing services to taxonomists for standard genome sequencing and annotation.</title>
        <authorList>
            <consortium name="The Broad Institute Genomics Platform"/>
            <consortium name="The Broad Institute Genome Sequencing Center for Infectious Disease"/>
            <person name="Wu L."/>
            <person name="Ma J."/>
        </authorList>
    </citation>
    <scope>NUCLEOTIDE SEQUENCE [LARGE SCALE GENOMIC DNA]</scope>
    <source>
        <strain evidence="4">CGMCC 1.12707</strain>
    </source>
</reference>
<evidence type="ECO:0000313" key="2">
    <source>
        <dbReference type="EMBL" id="SHL02450.1"/>
    </source>
</evidence>
<dbReference type="AlphaFoldDB" id="A0A1M6X8Y6"/>
<keyword evidence="4" id="KW-1185">Reference proteome</keyword>
<evidence type="ECO:0000313" key="4">
    <source>
        <dbReference type="Proteomes" id="UP000650994"/>
    </source>
</evidence>
<sequence length="110" mass="12054">MGGLGHIHYLFVRDVIVSKDQETGETIEVDNGLKFIGKCREQVNGSGRLIAGVDGSMITFNSVIHLNKNTGPIEVGKEVIISNDLEGNAVRIKGIVLRFSQGLLHNRLWV</sequence>
<dbReference type="EMBL" id="BMFL01000011">
    <property type="protein sequence ID" value="GGF00149.1"/>
    <property type="molecule type" value="Genomic_DNA"/>
</dbReference>
<dbReference type="STRING" id="1434701.SAMN05443634_105160"/>
<evidence type="ECO:0000313" key="1">
    <source>
        <dbReference type="EMBL" id="GGF00149.1"/>
    </source>
</evidence>
<protein>
    <submittedName>
        <fullName evidence="2">Uncharacterized protein</fullName>
    </submittedName>
</protein>